<dbReference type="GO" id="GO:0046872">
    <property type="term" value="F:metal ion binding"/>
    <property type="evidence" value="ECO:0007669"/>
    <property type="project" value="UniProtKB-KW"/>
</dbReference>
<dbReference type="InterPro" id="IPR051684">
    <property type="entry name" value="Electron_Trans/Redox"/>
</dbReference>
<dbReference type="InterPro" id="IPR017900">
    <property type="entry name" value="4Fe4S_Fe_S_CS"/>
</dbReference>
<feature type="transmembrane region" description="Helical" evidence="9">
    <location>
        <begin position="119"/>
        <end position="137"/>
    </location>
</feature>
<keyword evidence="5" id="KW-0249">Electron transport</keyword>
<keyword evidence="6" id="KW-0408">Iron</keyword>
<evidence type="ECO:0000256" key="2">
    <source>
        <dbReference type="ARBA" id="ARBA00022485"/>
    </source>
</evidence>
<evidence type="ECO:0000256" key="4">
    <source>
        <dbReference type="ARBA" id="ARBA00022737"/>
    </source>
</evidence>
<keyword evidence="7" id="KW-0411">Iron-sulfur</keyword>
<keyword evidence="4" id="KW-0677">Repeat</keyword>
<organism evidence="11 12">
    <name type="scientific">Aliiroseovarius crassostreae</name>
    <dbReference type="NCBI Taxonomy" id="154981"/>
    <lineage>
        <taxon>Bacteria</taxon>
        <taxon>Pseudomonadati</taxon>
        <taxon>Pseudomonadota</taxon>
        <taxon>Alphaproteobacteria</taxon>
        <taxon>Rhodobacterales</taxon>
        <taxon>Paracoccaceae</taxon>
        <taxon>Aliiroseovarius</taxon>
    </lineage>
</organism>
<evidence type="ECO:0000256" key="1">
    <source>
        <dbReference type="ARBA" id="ARBA00022448"/>
    </source>
</evidence>
<evidence type="ECO:0000256" key="9">
    <source>
        <dbReference type="SAM" id="Phobius"/>
    </source>
</evidence>
<evidence type="ECO:0000256" key="3">
    <source>
        <dbReference type="ARBA" id="ARBA00022723"/>
    </source>
</evidence>
<dbReference type="PANTHER" id="PTHR30176">
    <property type="entry name" value="FERREDOXIN-TYPE PROTEIN NAPH"/>
    <property type="match status" value="1"/>
</dbReference>
<dbReference type="EMBL" id="CP080776">
    <property type="protein sequence ID" value="UWP95299.1"/>
    <property type="molecule type" value="Genomic_DNA"/>
</dbReference>
<keyword evidence="9" id="KW-0812">Transmembrane</keyword>
<keyword evidence="1" id="KW-0813">Transport</keyword>
<feature type="compositionally biased region" description="Basic and acidic residues" evidence="8">
    <location>
        <begin position="18"/>
        <end position="32"/>
    </location>
</feature>
<evidence type="ECO:0000256" key="8">
    <source>
        <dbReference type="SAM" id="MobiDB-lite"/>
    </source>
</evidence>
<keyword evidence="9" id="KW-1133">Transmembrane helix</keyword>
<evidence type="ECO:0000313" key="11">
    <source>
        <dbReference type="EMBL" id="UWP95299.1"/>
    </source>
</evidence>
<feature type="domain" description="4Fe-4S ferredoxin-type" evidence="10">
    <location>
        <begin position="293"/>
        <end position="321"/>
    </location>
</feature>
<keyword evidence="9" id="KW-0472">Membrane</keyword>
<evidence type="ECO:0000259" key="10">
    <source>
        <dbReference type="PROSITE" id="PS51379"/>
    </source>
</evidence>
<protein>
    <submittedName>
        <fullName evidence="11">NapH/MauN family ferredoxin-type protein</fullName>
    </submittedName>
</protein>
<dbReference type="PROSITE" id="PS51379">
    <property type="entry name" value="4FE4S_FER_2"/>
    <property type="match status" value="1"/>
</dbReference>
<feature type="transmembrane region" description="Helical" evidence="9">
    <location>
        <begin position="65"/>
        <end position="84"/>
    </location>
</feature>
<dbReference type="AlphaFoldDB" id="A0A9Q9LZ70"/>
<evidence type="ECO:0000256" key="6">
    <source>
        <dbReference type="ARBA" id="ARBA00023004"/>
    </source>
</evidence>
<proteinExistence type="predicted"/>
<evidence type="ECO:0000313" key="12">
    <source>
        <dbReference type="Proteomes" id="UP001057991"/>
    </source>
</evidence>
<dbReference type="NCBIfam" id="TIGR02163">
    <property type="entry name" value="napH"/>
    <property type="match status" value="1"/>
</dbReference>
<feature type="region of interest" description="Disordered" evidence="8">
    <location>
        <begin position="18"/>
        <end position="40"/>
    </location>
</feature>
<keyword evidence="2" id="KW-0004">4Fe-4S</keyword>
<dbReference type="SUPFAM" id="SSF54862">
    <property type="entry name" value="4Fe-4S ferredoxins"/>
    <property type="match status" value="1"/>
</dbReference>
<dbReference type="InterPro" id="IPR017896">
    <property type="entry name" value="4Fe4S_Fe-S-bd"/>
</dbReference>
<dbReference type="Proteomes" id="UP001057991">
    <property type="component" value="Chromosome"/>
</dbReference>
<dbReference type="Pfam" id="PF12801">
    <property type="entry name" value="Fer4_5"/>
    <property type="match status" value="2"/>
</dbReference>
<sequence length="327" mass="37538">MSMKWYLHKLAMMFGAESRRPTKEEETDAAREMKKHQKTPEQTQIRKDLIAHELEYPVVNRKWKYARWTSIIVINVMFIVSFAWDVQLVEGALTASRFLGFHMADPTAAMQVMLAFKEVMLNLLIGTVTVVIIWWFFGGRAFCSWACPYHLLAEWAEAVHLFLAKRGWVKDHPFHRGMRVVLWFVFMGLALITGYTVFEYINPVGIVSRALIYGPTLAILWVVFLLSIEIFFSRRFWCRYACPMGLTYGVIGTAAPIQIKYELDKCVHEGECRAVCLVPHVLDITKMGYAQDTEEYIAPDCTRCGLCVDACPQGALSFKLRGLDNIL</sequence>
<dbReference type="GO" id="GO:0005886">
    <property type="term" value="C:plasma membrane"/>
    <property type="evidence" value="ECO:0007669"/>
    <property type="project" value="TreeGrafter"/>
</dbReference>
<evidence type="ECO:0000256" key="7">
    <source>
        <dbReference type="ARBA" id="ARBA00023014"/>
    </source>
</evidence>
<feature type="transmembrane region" description="Helical" evidence="9">
    <location>
        <begin position="210"/>
        <end position="232"/>
    </location>
</feature>
<accession>A0A9Q9LZ70</accession>
<dbReference type="PANTHER" id="PTHR30176:SF3">
    <property type="entry name" value="FERREDOXIN-TYPE PROTEIN NAPH"/>
    <property type="match status" value="1"/>
</dbReference>
<feature type="transmembrane region" description="Helical" evidence="9">
    <location>
        <begin position="180"/>
        <end position="198"/>
    </location>
</feature>
<name>A0A9Q9LZ70_9RHOB</name>
<dbReference type="Gene3D" id="3.30.70.20">
    <property type="match status" value="1"/>
</dbReference>
<dbReference type="PROSITE" id="PS00198">
    <property type="entry name" value="4FE4S_FER_1"/>
    <property type="match status" value="1"/>
</dbReference>
<dbReference type="GO" id="GO:0051539">
    <property type="term" value="F:4 iron, 4 sulfur cluster binding"/>
    <property type="evidence" value="ECO:0007669"/>
    <property type="project" value="UniProtKB-KW"/>
</dbReference>
<dbReference type="InterPro" id="IPR011886">
    <property type="entry name" value="NapH_MauN"/>
</dbReference>
<dbReference type="RefSeq" id="WP_259792686.1">
    <property type="nucleotide sequence ID" value="NZ_CP080776.1"/>
</dbReference>
<evidence type="ECO:0000256" key="5">
    <source>
        <dbReference type="ARBA" id="ARBA00022982"/>
    </source>
</evidence>
<keyword evidence="3" id="KW-0479">Metal-binding</keyword>
<gene>
    <name evidence="11" type="ORF">K3X48_14185</name>
</gene>
<dbReference type="Pfam" id="PF00037">
    <property type="entry name" value="Fer4"/>
    <property type="match status" value="1"/>
</dbReference>
<reference evidence="11" key="1">
    <citation type="submission" date="2021-08" db="EMBL/GenBank/DDBJ databases">
        <authorList>
            <person name="Nwanade C."/>
            <person name="Wang M."/>
            <person name="Masoudi A."/>
            <person name="Yu Z."/>
            <person name="Liu J."/>
        </authorList>
    </citation>
    <scope>NUCLEOTIDE SEQUENCE</scope>
    <source>
        <strain evidence="11">S056</strain>
    </source>
</reference>